<evidence type="ECO:0000259" key="7">
    <source>
        <dbReference type="PROSITE" id="PS50850"/>
    </source>
</evidence>
<dbReference type="Proteomes" id="UP000318380">
    <property type="component" value="Unassembled WGS sequence"/>
</dbReference>
<dbReference type="CDD" id="cd17321">
    <property type="entry name" value="MFS_MMR_MDR_like"/>
    <property type="match status" value="1"/>
</dbReference>
<dbReference type="PANTHER" id="PTHR42718">
    <property type="entry name" value="MAJOR FACILITATOR SUPERFAMILY MULTIDRUG TRANSPORTER MFSC"/>
    <property type="match status" value="1"/>
</dbReference>
<feature type="domain" description="Major facilitator superfamily (MFS) profile" evidence="7">
    <location>
        <begin position="13"/>
        <end position="386"/>
    </location>
</feature>
<dbReference type="InterPro" id="IPR020846">
    <property type="entry name" value="MFS_dom"/>
</dbReference>
<dbReference type="PANTHER" id="PTHR42718:SF9">
    <property type="entry name" value="MAJOR FACILITATOR SUPERFAMILY MULTIDRUG TRANSPORTER MFSC"/>
    <property type="match status" value="1"/>
</dbReference>
<gene>
    <name evidence="8" type="ORF">FB561_4674</name>
</gene>
<feature type="transmembrane region" description="Helical" evidence="6">
    <location>
        <begin position="167"/>
        <end position="186"/>
    </location>
</feature>
<protein>
    <submittedName>
        <fullName evidence="8">DHA2 family methylenomycin A resistance protein-like MFS transporter</fullName>
    </submittedName>
</protein>
<dbReference type="GO" id="GO:0005886">
    <property type="term" value="C:plasma membrane"/>
    <property type="evidence" value="ECO:0007669"/>
    <property type="project" value="UniProtKB-SubCell"/>
</dbReference>
<feature type="transmembrane region" description="Helical" evidence="6">
    <location>
        <begin position="206"/>
        <end position="231"/>
    </location>
</feature>
<evidence type="ECO:0000256" key="5">
    <source>
        <dbReference type="ARBA" id="ARBA00023136"/>
    </source>
</evidence>
<feature type="transmembrane region" description="Helical" evidence="6">
    <location>
        <begin position="294"/>
        <end position="318"/>
    </location>
</feature>
<dbReference type="Gene3D" id="1.20.1250.20">
    <property type="entry name" value="MFS general substrate transporter like domains"/>
    <property type="match status" value="1"/>
</dbReference>
<comment type="subcellular location">
    <subcellularLocation>
        <location evidence="1">Cell membrane</location>
        <topology evidence="1">Multi-pass membrane protein</topology>
    </subcellularLocation>
</comment>
<feature type="transmembrane region" description="Helical" evidence="6">
    <location>
        <begin position="237"/>
        <end position="256"/>
    </location>
</feature>
<dbReference type="SUPFAM" id="SSF103473">
    <property type="entry name" value="MFS general substrate transporter"/>
    <property type="match status" value="1"/>
</dbReference>
<evidence type="ECO:0000256" key="3">
    <source>
        <dbReference type="ARBA" id="ARBA00022692"/>
    </source>
</evidence>
<keyword evidence="9" id="KW-1185">Reference proteome</keyword>
<feature type="transmembrane region" description="Helical" evidence="6">
    <location>
        <begin position="339"/>
        <end position="358"/>
    </location>
</feature>
<feature type="transmembrane region" description="Helical" evidence="6">
    <location>
        <begin position="50"/>
        <end position="67"/>
    </location>
</feature>
<name>A0A561BXE0_9ACTN</name>
<evidence type="ECO:0000256" key="1">
    <source>
        <dbReference type="ARBA" id="ARBA00004651"/>
    </source>
</evidence>
<dbReference type="EMBL" id="VIVK01000001">
    <property type="protein sequence ID" value="TWD83511.1"/>
    <property type="molecule type" value="Genomic_DNA"/>
</dbReference>
<dbReference type="InterPro" id="IPR011701">
    <property type="entry name" value="MFS"/>
</dbReference>
<dbReference type="GO" id="GO:0022857">
    <property type="term" value="F:transmembrane transporter activity"/>
    <property type="evidence" value="ECO:0007669"/>
    <property type="project" value="InterPro"/>
</dbReference>
<comment type="caution">
    <text evidence="8">The sequence shown here is derived from an EMBL/GenBank/DDBJ whole genome shotgun (WGS) entry which is preliminary data.</text>
</comment>
<dbReference type="OrthoDB" id="9781469at2"/>
<feature type="transmembrane region" description="Helical" evidence="6">
    <location>
        <begin position="268"/>
        <end position="288"/>
    </location>
</feature>
<evidence type="ECO:0000256" key="6">
    <source>
        <dbReference type="SAM" id="Phobius"/>
    </source>
</evidence>
<evidence type="ECO:0000256" key="4">
    <source>
        <dbReference type="ARBA" id="ARBA00022989"/>
    </source>
</evidence>
<dbReference type="InterPro" id="IPR036259">
    <property type="entry name" value="MFS_trans_sf"/>
</dbReference>
<keyword evidence="3 6" id="KW-0812">Transmembrane</keyword>
<accession>A0A561BXE0</accession>
<keyword evidence="5 6" id="KW-0472">Membrane</keyword>
<feature type="transmembrane region" description="Helical" evidence="6">
    <location>
        <begin position="140"/>
        <end position="161"/>
    </location>
</feature>
<evidence type="ECO:0000313" key="9">
    <source>
        <dbReference type="Proteomes" id="UP000318380"/>
    </source>
</evidence>
<organism evidence="8 9">
    <name type="scientific">Kribbella amoyensis</name>
    <dbReference type="NCBI Taxonomy" id="996641"/>
    <lineage>
        <taxon>Bacteria</taxon>
        <taxon>Bacillati</taxon>
        <taxon>Actinomycetota</taxon>
        <taxon>Actinomycetes</taxon>
        <taxon>Propionibacteriales</taxon>
        <taxon>Kribbellaceae</taxon>
        <taxon>Kribbella</taxon>
    </lineage>
</organism>
<feature type="transmembrane region" description="Helical" evidence="6">
    <location>
        <begin position="364"/>
        <end position="384"/>
    </location>
</feature>
<keyword evidence="4 6" id="KW-1133">Transmembrane helix</keyword>
<sequence>MPSRIPALSAVTALPAACLSFFLITLNASMVTTALPTIGRDVGGGPRLAWVLTGYSLVFALALLPAGSWSDRIGARRAFLLGTSVFATTSAACALADDLAFLLAARAIQGLAAAAILPSGLALLNTALPDPVRRAKAIGHWAAAGAVALVVGSPVGGAITTTLGWQGTFWLTVPLALLALAFALPLSPVRRAPAARGSTRSHRPTLVVSTVTGFAVNFSSYGAIFVVTLFLQNELGRSAWITGLVFVPMTLLIIPANLLAGSFGTRRILVVGQTLMAVGLVGLCTVGHEVALWVVITWLLPIGIGAGLVAPAMTTVMLTGVPAERSGFGAGLLNASRQVGSGISAALFGVLLGAGSFLTGFRVSLVLATIAVVVSTILAVRVPVRSTQPAAGSERVDACQ</sequence>
<dbReference type="PROSITE" id="PS50850">
    <property type="entry name" value="MFS"/>
    <property type="match status" value="1"/>
</dbReference>
<evidence type="ECO:0000256" key="2">
    <source>
        <dbReference type="ARBA" id="ARBA00022448"/>
    </source>
</evidence>
<dbReference type="Pfam" id="PF07690">
    <property type="entry name" value="MFS_1"/>
    <property type="match status" value="1"/>
</dbReference>
<proteinExistence type="predicted"/>
<reference evidence="8 9" key="1">
    <citation type="submission" date="2019-06" db="EMBL/GenBank/DDBJ databases">
        <title>Sequencing the genomes of 1000 actinobacteria strains.</title>
        <authorList>
            <person name="Klenk H.-P."/>
        </authorList>
    </citation>
    <scope>NUCLEOTIDE SEQUENCE [LARGE SCALE GENOMIC DNA]</scope>
    <source>
        <strain evidence="8 9">DSM 24683</strain>
    </source>
</reference>
<dbReference type="AlphaFoldDB" id="A0A561BXE0"/>
<dbReference type="RefSeq" id="WP_145810129.1">
    <property type="nucleotide sequence ID" value="NZ_VIVK01000001.1"/>
</dbReference>
<feature type="transmembrane region" description="Helical" evidence="6">
    <location>
        <begin position="107"/>
        <end position="128"/>
    </location>
</feature>
<evidence type="ECO:0000313" key="8">
    <source>
        <dbReference type="EMBL" id="TWD83511.1"/>
    </source>
</evidence>
<keyword evidence="2" id="KW-0813">Transport</keyword>